<comment type="similarity">
    <text evidence="2">Belongs to the UPF0126 family.</text>
</comment>
<evidence type="ECO:0000259" key="8">
    <source>
        <dbReference type="Pfam" id="PF03458"/>
    </source>
</evidence>
<dbReference type="RefSeq" id="WP_155705456.1">
    <property type="nucleotide sequence ID" value="NZ_CP034235.1"/>
</dbReference>
<feature type="transmembrane region" description="Helical" evidence="7">
    <location>
        <begin position="118"/>
        <end position="138"/>
    </location>
</feature>
<evidence type="ECO:0000313" key="9">
    <source>
        <dbReference type="EMBL" id="QGR00188.1"/>
    </source>
</evidence>
<feature type="transmembrane region" description="Helical" evidence="7">
    <location>
        <begin position="87"/>
        <end position="106"/>
    </location>
</feature>
<keyword evidence="6 7" id="KW-0472">Membrane</keyword>
<feature type="transmembrane region" description="Helical" evidence="7">
    <location>
        <begin position="150"/>
        <end position="166"/>
    </location>
</feature>
<feature type="transmembrane region" description="Helical" evidence="7">
    <location>
        <begin position="63"/>
        <end position="80"/>
    </location>
</feature>
<dbReference type="KEGG" id="ppsc:EHS13_20935"/>
<dbReference type="Pfam" id="PF03458">
    <property type="entry name" value="Gly_transporter"/>
    <property type="match status" value="2"/>
</dbReference>
<evidence type="ECO:0000256" key="5">
    <source>
        <dbReference type="ARBA" id="ARBA00022989"/>
    </source>
</evidence>
<evidence type="ECO:0000256" key="4">
    <source>
        <dbReference type="ARBA" id="ARBA00022692"/>
    </source>
</evidence>
<dbReference type="AlphaFoldDB" id="A0A6B8RW90"/>
<reference evidence="10" key="1">
    <citation type="submission" date="2018-11" db="EMBL/GenBank/DDBJ databases">
        <title>Complete genome sequence of Paenibacillus sp. ML311-T8.</title>
        <authorList>
            <person name="Nam Y.-D."/>
            <person name="Kang J."/>
            <person name="Chung W.-H."/>
            <person name="Park Y.S."/>
        </authorList>
    </citation>
    <scope>NUCLEOTIDE SEQUENCE [LARGE SCALE GENOMIC DNA]</scope>
    <source>
        <strain evidence="10">ML311-T8</strain>
    </source>
</reference>
<dbReference type="Proteomes" id="UP000426246">
    <property type="component" value="Chromosome"/>
</dbReference>
<sequence length="204" mass="22157">MQLLDVFVYLGIVAAGISGALIGIKKHMDLFGVICLCIATSLGGGIVRDLLVGYVPPVAFIEPSYFFVSLTAGILTWIFYHKIDRIGYLILISDAIGLGVFTAVGSNTAISLYDNEPFLVVSMGLITGIGGGVLRDLFAQEIPYVFRKEIYAIASILGSISLILTYDLFPHMISLYICLGVTFSLRMVSVIYKLNFPVLASEKK</sequence>
<accession>A0A6B8RW90</accession>
<keyword evidence="10" id="KW-1185">Reference proteome</keyword>
<feature type="transmembrane region" description="Helical" evidence="7">
    <location>
        <begin position="31"/>
        <end position="51"/>
    </location>
</feature>
<dbReference type="EMBL" id="CP034235">
    <property type="protein sequence ID" value="QGR00188.1"/>
    <property type="molecule type" value="Genomic_DNA"/>
</dbReference>
<evidence type="ECO:0000256" key="1">
    <source>
        <dbReference type="ARBA" id="ARBA00004651"/>
    </source>
</evidence>
<dbReference type="PANTHER" id="PTHR30506">
    <property type="entry name" value="INNER MEMBRANE PROTEIN"/>
    <property type="match status" value="1"/>
</dbReference>
<keyword evidence="5 7" id="KW-1133">Transmembrane helix</keyword>
<feature type="domain" description="Glycine transporter" evidence="8">
    <location>
        <begin position="6"/>
        <end position="80"/>
    </location>
</feature>
<organism evidence="9 10">
    <name type="scientific">Paenibacillus psychroresistens</name>
    <dbReference type="NCBI Taxonomy" id="1778678"/>
    <lineage>
        <taxon>Bacteria</taxon>
        <taxon>Bacillati</taxon>
        <taxon>Bacillota</taxon>
        <taxon>Bacilli</taxon>
        <taxon>Bacillales</taxon>
        <taxon>Paenibacillaceae</taxon>
        <taxon>Paenibacillus</taxon>
    </lineage>
</organism>
<evidence type="ECO:0000313" key="10">
    <source>
        <dbReference type="Proteomes" id="UP000426246"/>
    </source>
</evidence>
<dbReference type="OrthoDB" id="9791874at2"/>
<evidence type="ECO:0000256" key="7">
    <source>
        <dbReference type="SAM" id="Phobius"/>
    </source>
</evidence>
<name>A0A6B8RW90_9BACL</name>
<feature type="transmembrane region" description="Helical" evidence="7">
    <location>
        <begin position="172"/>
        <end position="194"/>
    </location>
</feature>
<keyword evidence="3" id="KW-1003">Cell membrane</keyword>
<comment type="subcellular location">
    <subcellularLocation>
        <location evidence="1">Cell membrane</location>
        <topology evidence="1">Multi-pass membrane protein</topology>
    </subcellularLocation>
</comment>
<gene>
    <name evidence="9" type="ORF">EHS13_20935</name>
</gene>
<evidence type="ECO:0000256" key="6">
    <source>
        <dbReference type="ARBA" id="ARBA00023136"/>
    </source>
</evidence>
<protein>
    <submittedName>
        <fullName evidence="9">Trimeric intracellular cation channel family protein</fullName>
    </submittedName>
</protein>
<proteinExistence type="inferred from homology"/>
<keyword evidence="4 7" id="KW-0812">Transmembrane</keyword>
<dbReference type="PANTHER" id="PTHR30506:SF3">
    <property type="entry name" value="UPF0126 INNER MEMBRANE PROTEIN YADS-RELATED"/>
    <property type="match status" value="1"/>
</dbReference>
<dbReference type="GO" id="GO:0005886">
    <property type="term" value="C:plasma membrane"/>
    <property type="evidence" value="ECO:0007669"/>
    <property type="project" value="UniProtKB-SubCell"/>
</dbReference>
<feature type="transmembrane region" description="Helical" evidence="7">
    <location>
        <begin position="6"/>
        <end position="24"/>
    </location>
</feature>
<dbReference type="InterPro" id="IPR005115">
    <property type="entry name" value="Gly_transporter"/>
</dbReference>
<feature type="domain" description="Glycine transporter" evidence="8">
    <location>
        <begin position="92"/>
        <end position="165"/>
    </location>
</feature>
<evidence type="ECO:0000256" key="2">
    <source>
        <dbReference type="ARBA" id="ARBA00008193"/>
    </source>
</evidence>
<evidence type="ECO:0000256" key="3">
    <source>
        <dbReference type="ARBA" id="ARBA00022475"/>
    </source>
</evidence>